<feature type="region of interest" description="Disordered" evidence="20">
    <location>
        <begin position="48"/>
        <end position="437"/>
    </location>
</feature>
<dbReference type="InterPro" id="IPR004589">
    <property type="entry name" value="DNA_helicase_ATP-dep_RecQ"/>
</dbReference>
<feature type="region of interest" description="Disordered" evidence="20">
    <location>
        <begin position="1544"/>
        <end position="1736"/>
    </location>
</feature>
<dbReference type="InterPro" id="IPR027417">
    <property type="entry name" value="P-loop_NTPase"/>
</dbReference>
<evidence type="ECO:0000313" key="26">
    <source>
        <dbReference type="Proteomes" id="UP000800035"/>
    </source>
</evidence>
<evidence type="ECO:0000256" key="7">
    <source>
        <dbReference type="ARBA" id="ARBA00022763"/>
    </source>
</evidence>
<feature type="compositionally biased region" description="Low complexity" evidence="20">
    <location>
        <begin position="1694"/>
        <end position="1715"/>
    </location>
</feature>
<feature type="region of interest" description="Disordered" evidence="20">
    <location>
        <begin position="629"/>
        <end position="759"/>
    </location>
</feature>
<feature type="region of interest" description="Disordered" evidence="20">
    <location>
        <begin position="1336"/>
        <end position="1369"/>
    </location>
</feature>
<dbReference type="CDD" id="cd17920">
    <property type="entry name" value="DEXHc_RecQ"/>
    <property type="match status" value="1"/>
</dbReference>
<keyword evidence="4" id="KW-0235">DNA replication</keyword>
<dbReference type="GO" id="GO:0043138">
    <property type="term" value="F:3'-5' DNA helicase activity"/>
    <property type="evidence" value="ECO:0007669"/>
    <property type="project" value="UniProtKB-EC"/>
</dbReference>
<evidence type="ECO:0000256" key="10">
    <source>
        <dbReference type="ARBA" id="ARBA00022833"/>
    </source>
</evidence>
<feature type="compositionally biased region" description="Acidic residues" evidence="20">
    <location>
        <begin position="1557"/>
        <end position="1569"/>
    </location>
</feature>
<evidence type="ECO:0000256" key="16">
    <source>
        <dbReference type="ARBA" id="ARBA00034617"/>
    </source>
</evidence>
<dbReference type="InterPro" id="IPR001763">
    <property type="entry name" value="Rhodanese-like_dom"/>
</dbReference>
<dbReference type="GO" id="GO:0005634">
    <property type="term" value="C:nucleus"/>
    <property type="evidence" value="ECO:0007669"/>
    <property type="project" value="UniProtKB-SubCell"/>
</dbReference>
<feature type="domain" description="HRDC" evidence="22">
    <location>
        <begin position="1454"/>
        <end position="1537"/>
    </location>
</feature>
<organism evidence="25 26">
    <name type="scientific">Byssothecium circinans</name>
    <dbReference type="NCBI Taxonomy" id="147558"/>
    <lineage>
        <taxon>Eukaryota</taxon>
        <taxon>Fungi</taxon>
        <taxon>Dikarya</taxon>
        <taxon>Ascomycota</taxon>
        <taxon>Pezizomycotina</taxon>
        <taxon>Dothideomycetes</taxon>
        <taxon>Pleosporomycetidae</taxon>
        <taxon>Pleosporales</taxon>
        <taxon>Massarineae</taxon>
        <taxon>Massarinaceae</taxon>
        <taxon>Byssothecium</taxon>
    </lineage>
</organism>
<evidence type="ECO:0000256" key="6">
    <source>
        <dbReference type="ARBA" id="ARBA00022741"/>
    </source>
</evidence>
<dbReference type="InterPro" id="IPR036388">
    <property type="entry name" value="WH-like_DNA-bd_sf"/>
</dbReference>
<evidence type="ECO:0000256" key="20">
    <source>
        <dbReference type="SAM" id="MobiDB-lite"/>
    </source>
</evidence>
<dbReference type="GO" id="GO:0005524">
    <property type="term" value="F:ATP binding"/>
    <property type="evidence" value="ECO:0007669"/>
    <property type="project" value="UniProtKB-KW"/>
</dbReference>
<dbReference type="InterPro" id="IPR032284">
    <property type="entry name" value="RecQ_Zn-bd"/>
</dbReference>
<feature type="compositionally biased region" description="Gly residues" evidence="20">
    <location>
        <begin position="1716"/>
        <end position="1729"/>
    </location>
</feature>
<keyword evidence="10" id="KW-0862">Zinc</keyword>
<evidence type="ECO:0000256" key="4">
    <source>
        <dbReference type="ARBA" id="ARBA00022705"/>
    </source>
</evidence>
<keyword evidence="19" id="KW-0175">Coiled coil</keyword>
<feature type="compositionally biased region" description="Gly residues" evidence="20">
    <location>
        <begin position="1676"/>
        <end position="1686"/>
    </location>
</feature>
<evidence type="ECO:0000259" key="23">
    <source>
        <dbReference type="PROSITE" id="PS51192"/>
    </source>
</evidence>
<keyword evidence="15" id="KW-0539">Nucleus</keyword>
<feature type="compositionally biased region" description="Acidic residues" evidence="20">
    <location>
        <begin position="723"/>
        <end position="747"/>
    </location>
</feature>
<evidence type="ECO:0000256" key="13">
    <source>
        <dbReference type="ARBA" id="ARBA00023204"/>
    </source>
</evidence>
<feature type="domain" description="Rhodanese" evidence="21">
    <location>
        <begin position="1051"/>
        <end position="1102"/>
    </location>
</feature>
<dbReference type="GO" id="GO:0006260">
    <property type="term" value="P:DNA replication"/>
    <property type="evidence" value="ECO:0007669"/>
    <property type="project" value="UniProtKB-KW"/>
</dbReference>
<comment type="similarity">
    <text evidence="3">Belongs to the helicase family. RecQ subfamily.</text>
</comment>
<feature type="compositionally biased region" description="Basic and acidic residues" evidence="20">
    <location>
        <begin position="301"/>
        <end position="315"/>
    </location>
</feature>
<feature type="compositionally biased region" description="Acidic residues" evidence="20">
    <location>
        <begin position="1583"/>
        <end position="1611"/>
    </location>
</feature>
<comment type="catalytic activity">
    <reaction evidence="16">
        <text>Couples ATP hydrolysis with the unwinding of duplex DNA by translocating in the 3'-5' direction.</text>
        <dbReference type="EC" id="5.6.2.4"/>
    </reaction>
</comment>
<sequence length="1736" mass="192680">MPPKNNLSAQIKWLLDEKPFIANAASVVHYDPNAPESSAILAPTASQLSSFISPTPNNEPDPAPSRAITQPRPAPARAPTYTVDIHKAPPEQATFSDMARLRATPGSGKPRLVLAGLHVPPSTSTQRVGEGSARRNSGTLVTPISERPSSTKDRAQPQDIESIDLTSPISGSVNRGKKRKSDEFEADFRHRKSPRPAKIVAPFNPTTNHEGFTHIDEVAAVPESPPPPYSTALQTARDAPLGSDDFGLHDLPDEDLVMPDVDLQATPSNRKRKSLSRVPSETSAPARKMGKQGRSPSPLKKLRDNLKDASGKDSTSRTPSKRRVRHAVMDSEEDEFDGFDDSETETKPVVRARRSPRKAPEKPIKELSQTNLPIRSPSKPAQKASTQRPDFAPLATPATSQSPRRVRASPEKAESTSSSTLSNLQQHPQASELSKEQKESIKQAVEIFFDAEGFRLKRQVEAVTANWVKLKALFLKQLESGSTDSTATEAKIKHMRTAQVALKELVSLKDEYDDLSAKRQEVRAKIDEALDTGDFDVADGATLKTYVRKLEELQVKVYYLLEPADMEKYMKSVPSGRDDDLHGVVVKSTQAVPPKSKGLQVPGSSRVPQTQFVKQTQVSAQEVWTPKHRIRFAEQRTTASPPPPLDWDSKTEYHGSTTGGLRSAPEPKSHHRIPETPHRQHTRPNTAYNYDEPDSRMPDEEFGEDFEDFDPHENSSAAPETMGVDEQEENFCDDDDDDAFELIDDSESQPPGTYDWKGDRVDTRYSQVSRTVLTETSVNRVAVRNAPQSPKKPLMSLPGMNFPWSRDVKNALLHKFGLRGFRAGQLEAINTTLAGEHCFVLMPTGGGKSLCYQLPSVISSGKTRGVTIVVSPLLSLMEDQVSACKNRWDMQAFLINGESTAAEKAHIMDGLSQSEPEKFIQLLYVTPEMLSKNQRMISIFERLHQRKRLARLVIDEAHCVSQWGHDFRPDYKALGDVLRQFPGVPIIALTATATQLVRTDVMSNLGIRGGRLFSQSFNRPNLSYEVQPKAKGVVLTIADLIKSKYSGKSGIIYCLSRKSCESVAQKLCAMGIKAYHYHAGMESAERSDVQIKWQANEYHVIVATIAFGMGIDKADVRFVIHHTLPKSLEGYYQETGRAGRDGKRSECYLFYQYADCNTLRKMVEEGDGSREQKQRQHDMLRNVIQFCENKSDCRRAQVLGYFNEPFKRENCKRTCDNCRSDATFEEQDMTEYAAAAIQLVKQVEQSNVTLLQCVDAFRGAKNAKLKKGDLGDCFGFGKDLERENAERVFTHLLEAQALKEESKSNKAGWATNYVRLGSKYRDYEMRRKAFKMQIRLSPRKARFKEPKKKATKSRNEYPSTNVSSPVRPIAKRNIRDFAYQEDDNDDAYFEEAPSPSRRKNRRGYQNDGFVVNDDDADDGFAPIRTAESRQQKGGNKKKARGPPITVDDRVAGLTDTQKDILGDFMEGAKTMIRKIKMDSGMRQSPFSDTILREMCLDLPKNKEEMLAIPGINPTMVESHHRIFLKLIKNSREFFEACGAVPVPKNQLSRRPPVQQVDVEDDDEDDEYEGPLDPNHVNVIDLCGSDDDGGLVANNDDESDYSYGEDDDEDDGEVHVSHHFNQRADPSVEHFNSRYSQIESERPNPRPKALAAATSRASGSKTTFFKKRGAARKRGSGSYGRGGGYGGVSKKAPRKSGGASGTKKATGAGGPSRRPGAGAGAGGGGGGGWGSIMAMPT</sequence>
<dbReference type="GO" id="GO:0005737">
    <property type="term" value="C:cytoplasm"/>
    <property type="evidence" value="ECO:0007669"/>
    <property type="project" value="TreeGrafter"/>
</dbReference>
<dbReference type="InterPro" id="IPR018982">
    <property type="entry name" value="RQC_domain"/>
</dbReference>
<dbReference type="InterPro" id="IPR014001">
    <property type="entry name" value="Helicase_ATP-bd"/>
</dbReference>
<accession>A0A6A5TCJ4</accession>
<evidence type="ECO:0000256" key="12">
    <source>
        <dbReference type="ARBA" id="ARBA00023125"/>
    </source>
</evidence>
<keyword evidence="12" id="KW-0238">DNA-binding</keyword>
<dbReference type="GO" id="GO:0009378">
    <property type="term" value="F:four-way junction helicase activity"/>
    <property type="evidence" value="ECO:0007669"/>
    <property type="project" value="TreeGrafter"/>
</dbReference>
<feature type="region of interest" description="Disordered" evidence="20">
    <location>
        <begin position="1383"/>
        <end position="1447"/>
    </location>
</feature>
<dbReference type="Gene3D" id="3.40.50.300">
    <property type="entry name" value="P-loop containing nucleotide triphosphate hydrolases"/>
    <property type="match status" value="2"/>
</dbReference>
<keyword evidence="9" id="KW-0347">Helicase</keyword>
<dbReference type="Pfam" id="PF00271">
    <property type="entry name" value="Helicase_C"/>
    <property type="match status" value="1"/>
</dbReference>
<dbReference type="CDD" id="cd18794">
    <property type="entry name" value="SF2_C_RecQ"/>
    <property type="match status" value="1"/>
</dbReference>
<dbReference type="InterPro" id="IPR002121">
    <property type="entry name" value="HRDC_dom"/>
</dbReference>
<dbReference type="GO" id="GO:0005694">
    <property type="term" value="C:chromosome"/>
    <property type="evidence" value="ECO:0007669"/>
    <property type="project" value="TreeGrafter"/>
</dbReference>
<dbReference type="Pfam" id="PF00270">
    <property type="entry name" value="DEAD"/>
    <property type="match status" value="1"/>
</dbReference>
<dbReference type="PROSITE" id="PS00690">
    <property type="entry name" value="DEAH_ATP_HELICASE"/>
    <property type="match status" value="1"/>
</dbReference>
<name>A0A6A5TCJ4_9PLEO</name>
<dbReference type="SMART" id="SM00487">
    <property type="entry name" value="DEXDc"/>
    <property type="match status" value="1"/>
</dbReference>
<keyword evidence="13" id="KW-0234">DNA repair</keyword>
<proteinExistence type="inferred from homology"/>
<dbReference type="InterPro" id="IPR010997">
    <property type="entry name" value="HRDC-like_sf"/>
</dbReference>
<keyword evidence="8" id="KW-0378">Hydrolase</keyword>
<dbReference type="GO" id="GO:0016787">
    <property type="term" value="F:hydrolase activity"/>
    <property type="evidence" value="ECO:0007669"/>
    <property type="project" value="UniProtKB-KW"/>
</dbReference>
<dbReference type="Pfam" id="PF09382">
    <property type="entry name" value="RQC"/>
    <property type="match status" value="1"/>
</dbReference>
<feature type="compositionally biased region" description="Low complexity" evidence="20">
    <location>
        <begin position="415"/>
        <end position="426"/>
    </location>
</feature>
<evidence type="ECO:0000256" key="15">
    <source>
        <dbReference type="ARBA" id="ARBA00023242"/>
    </source>
</evidence>
<dbReference type="Gene3D" id="1.10.10.10">
    <property type="entry name" value="Winged helix-like DNA-binding domain superfamily/Winged helix DNA-binding domain"/>
    <property type="match status" value="1"/>
</dbReference>
<dbReference type="GO" id="GO:0046872">
    <property type="term" value="F:metal ion binding"/>
    <property type="evidence" value="ECO:0007669"/>
    <property type="project" value="UniProtKB-KW"/>
</dbReference>
<feature type="compositionally biased region" description="Acidic residues" evidence="20">
    <location>
        <begin position="700"/>
        <end position="710"/>
    </location>
</feature>
<keyword evidence="11" id="KW-0067">ATP-binding</keyword>
<dbReference type="SUPFAM" id="SSF52540">
    <property type="entry name" value="P-loop containing nucleoside triphosphate hydrolases"/>
    <property type="match status" value="1"/>
</dbReference>
<evidence type="ECO:0000259" key="22">
    <source>
        <dbReference type="PROSITE" id="PS50967"/>
    </source>
</evidence>
<feature type="coiled-coil region" evidence="19">
    <location>
        <begin position="498"/>
        <end position="532"/>
    </location>
</feature>
<dbReference type="EC" id="5.6.2.4" evidence="17"/>
<evidence type="ECO:0000256" key="17">
    <source>
        <dbReference type="ARBA" id="ARBA00034808"/>
    </source>
</evidence>
<feature type="compositionally biased region" description="Basic residues" evidence="20">
    <location>
        <begin position="1663"/>
        <end position="1674"/>
    </location>
</feature>
<dbReference type="InterPro" id="IPR011545">
    <property type="entry name" value="DEAD/DEAH_box_helicase_dom"/>
</dbReference>
<dbReference type="GO" id="GO:0000724">
    <property type="term" value="P:double-strand break repair via homologous recombination"/>
    <property type="evidence" value="ECO:0007669"/>
    <property type="project" value="TreeGrafter"/>
</dbReference>
<dbReference type="PANTHER" id="PTHR13710:SF153">
    <property type="entry name" value="RECQ-LIKE DNA HELICASE BLM"/>
    <property type="match status" value="1"/>
</dbReference>
<feature type="compositionally biased region" description="Polar residues" evidence="20">
    <location>
        <begin position="164"/>
        <end position="173"/>
    </location>
</feature>
<evidence type="ECO:0000256" key="11">
    <source>
        <dbReference type="ARBA" id="ARBA00022840"/>
    </source>
</evidence>
<protein>
    <recommendedName>
        <fullName evidence="18">RecQ-like DNA helicase BLM</fullName>
        <ecNumber evidence="17">5.6.2.4</ecNumber>
    </recommendedName>
</protein>
<evidence type="ECO:0000256" key="14">
    <source>
        <dbReference type="ARBA" id="ARBA00023235"/>
    </source>
</evidence>
<dbReference type="PANTHER" id="PTHR13710">
    <property type="entry name" value="DNA HELICASE RECQ FAMILY MEMBER"/>
    <property type="match status" value="1"/>
</dbReference>
<dbReference type="PROSITE" id="PS50967">
    <property type="entry name" value="HRDC"/>
    <property type="match status" value="1"/>
</dbReference>
<dbReference type="PROSITE" id="PS51194">
    <property type="entry name" value="HELICASE_CTER"/>
    <property type="match status" value="1"/>
</dbReference>
<evidence type="ECO:0000256" key="8">
    <source>
        <dbReference type="ARBA" id="ARBA00022801"/>
    </source>
</evidence>
<dbReference type="SUPFAM" id="SSF47819">
    <property type="entry name" value="HRDC-like"/>
    <property type="match status" value="1"/>
</dbReference>
<feature type="compositionally biased region" description="Acidic residues" evidence="20">
    <location>
        <begin position="330"/>
        <end position="343"/>
    </location>
</feature>
<dbReference type="Pfam" id="PF16124">
    <property type="entry name" value="RecQ_Zn_bind"/>
    <property type="match status" value="1"/>
</dbReference>
<keyword evidence="26" id="KW-1185">Reference proteome</keyword>
<dbReference type="SMART" id="SM00956">
    <property type="entry name" value="RQC"/>
    <property type="match status" value="1"/>
</dbReference>
<evidence type="ECO:0000256" key="3">
    <source>
        <dbReference type="ARBA" id="ARBA00005446"/>
    </source>
</evidence>
<dbReference type="InterPro" id="IPR044876">
    <property type="entry name" value="HRDC_dom_sf"/>
</dbReference>
<gene>
    <name evidence="25" type="ORF">CC80DRAFT_483099</name>
</gene>
<evidence type="ECO:0000256" key="18">
    <source>
        <dbReference type="ARBA" id="ARBA00073450"/>
    </source>
</evidence>
<evidence type="ECO:0000313" key="25">
    <source>
        <dbReference type="EMBL" id="KAF1950321.1"/>
    </source>
</evidence>
<feature type="domain" description="Helicase ATP-binding" evidence="23">
    <location>
        <begin position="829"/>
        <end position="1011"/>
    </location>
</feature>
<dbReference type="OrthoDB" id="10261556at2759"/>
<feature type="compositionally biased region" description="Basic and acidic residues" evidence="20">
    <location>
        <begin position="665"/>
        <end position="678"/>
    </location>
</feature>
<dbReference type="PROSITE" id="PS50206">
    <property type="entry name" value="RHODANESE_3"/>
    <property type="match status" value="1"/>
</dbReference>
<evidence type="ECO:0000256" key="5">
    <source>
        <dbReference type="ARBA" id="ARBA00022723"/>
    </source>
</evidence>
<keyword evidence="7" id="KW-0227">DNA damage</keyword>
<dbReference type="SMART" id="SM00490">
    <property type="entry name" value="HELICc"/>
    <property type="match status" value="1"/>
</dbReference>
<keyword evidence="6" id="KW-0547">Nucleotide-binding</keyword>
<dbReference type="EMBL" id="ML977027">
    <property type="protein sequence ID" value="KAF1950321.1"/>
    <property type="molecule type" value="Genomic_DNA"/>
</dbReference>
<feature type="compositionally biased region" description="Basic residues" evidence="20">
    <location>
        <begin position="1337"/>
        <end position="1352"/>
    </location>
</feature>
<reference evidence="25" key="1">
    <citation type="journal article" date="2020" name="Stud. Mycol.">
        <title>101 Dothideomycetes genomes: a test case for predicting lifestyles and emergence of pathogens.</title>
        <authorList>
            <person name="Haridas S."/>
            <person name="Albert R."/>
            <person name="Binder M."/>
            <person name="Bloem J."/>
            <person name="Labutti K."/>
            <person name="Salamov A."/>
            <person name="Andreopoulos B."/>
            <person name="Baker S."/>
            <person name="Barry K."/>
            <person name="Bills G."/>
            <person name="Bluhm B."/>
            <person name="Cannon C."/>
            <person name="Castanera R."/>
            <person name="Culley D."/>
            <person name="Daum C."/>
            <person name="Ezra D."/>
            <person name="Gonzalez J."/>
            <person name="Henrissat B."/>
            <person name="Kuo A."/>
            <person name="Liang C."/>
            <person name="Lipzen A."/>
            <person name="Lutzoni F."/>
            <person name="Magnuson J."/>
            <person name="Mondo S."/>
            <person name="Nolan M."/>
            <person name="Ohm R."/>
            <person name="Pangilinan J."/>
            <person name="Park H.-J."/>
            <person name="Ramirez L."/>
            <person name="Alfaro M."/>
            <person name="Sun H."/>
            <person name="Tritt A."/>
            <person name="Yoshinaga Y."/>
            <person name="Zwiers L.-H."/>
            <person name="Turgeon B."/>
            <person name="Goodwin S."/>
            <person name="Spatafora J."/>
            <person name="Crous P."/>
            <person name="Grigoriev I."/>
        </authorList>
    </citation>
    <scope>NUCLEOTIDE SEQUENCE</scope>
    <source>
        <strain evidence="25">CBS 675.92</strain>
    </source>
</reference>
<dbReference type="Proteomes" id="UP000800035">
    <property type="component" value="Unassembled WGS sequence"/>
</dbReference>
<dbReference type="InterPro" id="IPR002464">
    <property type="entry name" value="DNA/RNA_helicase_DEAH_CS"/>
</dbReference>
<dbReference type="NCBIfam" id="TIGR00614">
    <property type="entry name" value="recQ_fam"/>
    <property type="match status" value="1"/>
</dbReference>
<evidence type="ECO:0000256" key="2">
    <source>
        <dbReference type="ARBA" id="ARBA00004123"/>
    </source>
</evidence>
<dbReference type="PROSITE" id="PS51192">
    <property type="entry name" value="HELICASE_ATP_BIND_1"/>
    <property type="match status" value="1"/>
</dbReference>
<comment type="cofactor">
    <cofactor evidence="1">
        <name>Zn(2+)</name>
        <dbReference type="ChEBI" id="CHEBI:29105"/>
    </cofactor>
</comment>
<comment type="subcellular location">
    <subcellularLocation>
        <location evidence="2">Nucleus</location>
    </subcellularLocation>
</comment>
<evidence type="ECO:0000259" key="24">
    <source>
        <dbReference type="PROSITE" id="PS51194"/>
    </source>
</evidence>
<dbReference type="InterPro" id="IPR036390">
    <property type="entry name" value="WH_DNA-bd_sf"/>
</dbReference>
<dbReference type="GO" id="GO:0003677">
    <property type="term" value="F:DNA binding"/>
    <property type="evidence" value="ECO:0007669"/>
    <property type="project" value="UniProtKB-KW"/>
</dbReference>
<evidence type="ECO:0000259" key="21">
    <source>
        <dbReference type="PROSITE" id="PS50206"/>
    </source>
</evidence>
<evidence type="ECO:0000256" key="9">
    <source>
        <dbReference type="ARBA" id="ARBA00022806"/>
    </source>
</evidence>
<keyword evidence="5" id="KW-0479">Metal-binding</keyword>
<keyword evidence="14" id="KW-0413">Isomerase</keyword>
<evidence type="ECO:0000256" key="1">
    <source>
        <dbReference type="ARBA" id="ARBA00001947"/>
    </source>
</evidence>
<dbReference type="FunFam" id="3.40.50.300:FF:000340">
    <property type="entry name" value="Bloom syndrome, RecQ helicase"/>
    <property type="match status" value="1"/>
</dbReference>
<feature type="domain" description="Helicase C-terminal" evidence="24">
    <location>
        <begin position="1036"/>
        <end position="1184"/>
    </location>
</feature>
<dbReference type="Gene3D" id="1.10.150.80">
    <property type="entry name" value="HRDC domain"/>
    <property type="match status" value="1"/>
</dbReference>
<dbReference type="FunFam" id="3.40.50.300:FF:000537">
    <property type="entry name" value="Bloom syndrome RecQ-like helicase"/>
    <property type="match status" value="1"/>
</dbReference>
<evidence type="ECO:0000256" key="19">
    <source>
        <dbReference type="SAM" id="Coils"/>
    </source>
</evidence>
<dbReference type="InterPro" id="IPR001650">
    <property type="entry name" value="Helicase_C-like"/>
</dbReference>
<dbReference type="SUPFAM" id="SSF46785">
    <property type="entry name" value="Winged helix' DNA-binding domain"/>
    <property type="match status" value="1"/>
</dbReference>